<feature type="binding site" evidence="6 8">
    <location>
        <position position="123"/>
    </location>
    <ligand>
        <name>FMN</name>
        <dbReference type="ChEBI" id="CHEBI:58210"/>
    </ligand>
</feature>
<evidence type="ECO:0000256" key="1">
    <source>
        <dbReference type="ARBA" id="ARBA00007301"/>
    </source>
</evidence>
<name>A0A158SV36_HAEIF</name>
<dbReference type="Gene3D" id="2.30.110.10">
    <property type="entry name" value="Electron Transport, Fmn-binding Protein, Chain A"/>
    <property type="match status" value="1"/>
</dbReference>
<feature type="binding site" evidence="6 8">
    <location>
        <begin position="79"/>
        <end position="84"/>
    </location>
    <ligand>
        <name>FMN</name>
        <dbReference type="ChEBI" id="CHEBI:58210"/>
    </ligand>
</feature>
<organism evidence="11 12">
    <name type="scientific">Haemophilus influenzae</name>
    <dbReference type="NCBI Taxonomy" id="727"/>
    <lineage>
        <taxon>Bacteria</taxon>
        <taxon>Pseudomonadati</taxon>
        <taxon>Pseudomonadota</taxon>
        <taxon>Gammaproteobacteria</taxon>
        <taxon>Pasteurellales</taxon>
        <taxon>Pasteurellaceae</taxon>
        <taxon>Haemophilus</taxon>
    </lineage>
</organism>
<dbReference type="InterPro" id="IPR019576">
    <property type="entry name" value="Pyridoxamine_oxidase_dimer_C"/>
</dbReference>
<comment type="function">
    <text evidence="6">Catalyzes the oxidation of either pyridoxine 5'-phosphate (PNP) or pyridoxamine 5'-phosphate (PMP) into pyridoxal 5'-phosphate (PLP).</text>
</comment>
<evidence type="ECO:0000256" key="7">
    <source>
        <dbReference type="PIRSR" id="PIRSR000190-1"/>
    </source>
</evidence>
<feature type="binding site" evidence="6 7">
    <location>
        <position position="149"/>
    </location>
    <ligand>
        <name>substrate</name>
    </ligand>
</feature>
<dbReference type="NCBIfam" id="TIGR00558">
    <property type="entry name" value="pdxH"/>
    <property type="match status" value="1"/>
</dbReference>
<dbReference type="PANTHER" id="PTHR10851">
    <property type="entry name" value="PYRIDOXINE-5-PHOSPHATE OXIDASE"/>
    <property type="match status" value="1"/>
</dbReference>
<dbReference type="PANTHER" id="PTHR10851:SF0">
    <property type="entry name" value="PYRIDOXINE-5'-PHOSPHATE OXIDASE"/>
    <property type="match status" value="1"/>
</dbReference>
<comment type="similarity">
    <text evidence="1 6">Belongs to the pyridoxamine 5'-phosphate oxidase family.</text>
</comment>
<feature type="domain" description="Pyridoxamine 5'-phosphate oxidase N-terminal" evidence="9">
    <location>
        <begin position="52"/>
        <end position="176"/>
    </location>
</feature>
<dbReference type="PIRSF" id="PIRSF000190">
    <property type="entry name" value="Pyd_amn-ph_oxd"/>
    <property type="match status" value="1"/>
</dbReference>
<comment type="pathway">
    <text evidence="6">Cofactor metabolism; pyridoxal 5'-phosphate salvage; pyridoxal 5'-phosphate from pyridoxine 5'-phosphate: step 1/1.</text>
</comment>
<dbReference type="GO" id="GO:0010181">
    <property type="term" value="F:FMN binding"/>
    <property type="evidence" value="ECO:0007669"/>
    <property type="project" value="UniProtKB-UniRule"/>
</dbReference>
<evidence type="ECO:0000259" key="10">
    <source>
        <dbReference type="Pfam" id="PF10590"/>
    </source>
</evidence>
<comment type="cofactor">
    <cofactor evidence="6 8">
        <name>FMN</name>
        <dbReference type="ChEBI" id="CHEBI:58210"/>
    </cofactor>
    <text evidence="6 8">Binds 1 FMN per subunit.</text>
</comment>
<dbReference type="Pfam" id="PF01243">
    <property type="entry name" value="PNPOx_N"/>
    <property type="match status" value="1"/>
</dbReference>
<evidence type="ECO:0000256" key="5">
    <source>
        <dbReference type="ARBA" id="ARBA00023096"/>
    </source>
</evidence>
<feature type="binding site" evidence="6 8">
    <location>
        <position position="212"/>
    </location>
    <ligand>
        <name>FMN</name>
        <dbReference type="ChEBI" id="CHEBI:58210"/>
    </ligand>
</feature>
<feature type="binding site" evidence="6 7">
    <location>
        <position position="141"/>
    </location>
    <ligand>
        <name>substrate</name>
    </ligand>
</feature>
<dbReference type="InterPro" id="IPR011576">
    <property type="entry name" value="Pyridox_Oxase_N"/>
</dbReference>
<evidence type="ECO:0000313" key="12">
    <source>
        <dbReference type="Proteomes" id="UP000050700"/>
    </source>
</evidence>
<feature type="binding site" evidence="6 8">
    <location>
        <begin position="94"/>
        <end position="95"/>
    </location>
    <ligand>
        <name>FMN</name>
        <dbReference type="ChEBI" id="CHEBI:58210"/>
    </ligand>
</feature>
<feature type="binding site" evidence="6 7">
    <location>
        <position position="84"/>
    </location>
    <ligand>
        <name>substrate</name>
    </ligand>
</feature>
<protein>
    <recommendedName>
        <fullName evidence="6">Pyridoxine/pyridoxamine 5'-phosphate oxidase</fullName>
        <ecNumber evidence="6">1.4.3.5</ecNumber>
    </recommendedName>
    <alternativeName>
        <fullName evidence="6">PNP/PMP oxidase</fullName>
        <shortName evidence="6">PNPOx</shortName>
    </alternativeName>
    <alternativeName>
        <fullName evidence="6">Pyridoxal 5'-phosphate synthase</fullName>
    </alternativeName>
</protein>
<dbReference type="NCBIfam" id="NF004231">
    <property type="entry name" value="PRK05679.1"/>
    <property type="match status" value="1"/>
</dbReference>
<keyword evidence="2 6" id="KW-0285">Flavoprotein</keyword>
<feature type="binding site" evidence="6 7">
    <location>
        <begin position="208"/>
        <end position="210"/>
    </location>
    <ligand>
        <name>substrate</name>
    </ligand>
</feature>
<sequence>MILQPLFYLRFSSNLKGEKMELHNIRDEYTKRVLSQHDCHENPISQFEQWQKEAIHAQVNEPTAMNIATVDEQGRPNSRMVLLKEVNEQGFVFFTNYLSRKGSCIERNPYVALTFFWPELERQVRIEGKAVKIPAEQSDKYFATRPYTSRIGAWASEQSAVISNYKSLLVKAALVAAKHPLNVPRPDYWGGYLVVPETVEFWQGRPSRLHDRIRYRKESDNWIRERLSP</sequence>
<comment type="catalytic activity">
    <reaction evidence="6">
        <text>pyridoxine 5'-phosphate + O2 = pyridoxal 5'-phosphate + H2O2</text>
        <dbReference type="Rhea" id="RHEA:15149"/>
        <dbReference type="ChEBI" id="CHEBI:15379"/>
        <dbReference type="ChEBI" id="CHEBI:16240"/>
        <dbReference type="ChEBI" id="CHEBI:58589"/>
        <dbReference type="ChEBI" id="CHEBI:597326"/>
        <dbReference type="EC" id="1.4.3.5"/>
    </reaction>
</comment>
<evidence type="ECO:0000256" key="6">
    <source>
        <dbReference type="HAMAP-Rule" id="MF_01629"/>
    </source>
</evidence>
<comment type="pathway">
    <text evidence="6">Cofactor metabolism; pyridoxal 5'-phosphate salvage; pyridoxal 5'-phosphate from pyridoxamine 5'-phosphate: step 1/1.</text>
</comment>
<keyword evidence="3 6" id="KW-0288">FMN</keyword>
<dbReference type="EMBL" id="JMQP01000002">
    <property type="protein sequence ID" value="KIS34730.1"/>
    <property type="molecule type" value="Genomic_DNA"/>
</dbReference>
<dbReference type="InterPro" id="IPR019740">
    <property type="entry name" value="Pyridox_Oxase_CS"/>
</dbReference>
<dbReference type="EC" id="1.4.3.5" evidence="6"/>
<feature type="binding site" evidence="6 8">
    <location>
        <position position="101"/>
    </location>
    <ligand>
        <name>FMN</name>
        <dbReference type="ChEBI" id="CHEBI:58210"/>
    </ligand>
</feature>
<feature type="binding site" evidence="6 8">
    <location>
        <position position="202"/>
    </location>
    <ligand>
        <name>FMN</name>
        <dbReference type="ChEBI" id="CHEBI:58210"/>
    </ligand>
</feature>
<evidence type="ECO:0000313" key="11">
    <source>
        <dbReference type="EMBL" id="KIS34730.1"/>
    </source>
</evidence>
<dbReference type="Pfam" id="PF10590">
    <property type="entry name" value="PNP_phzG_C"/>
    <property type="match status" value="1"/>
</dbReference>
<evidence type="ECO:0000256" key="2">
    <source>
        <dbReference type="ARBA" id="ARBA00022630"/>
    </source>
</evidence>
<evidence type="ECO:0000259" key="9">
    <source>
        <dbReference type="Pfam" id="PF01243"/>
    </source>
</evidence>
<dbReference type="GO" id="GO:0004733">
    <property type="term" value="F:pyridoxamine phosphate oxidase activity"/>
    <property type="evidence" value="ECO:0007669"/>
    <property type="project" value="UniProtKB-UniRule"/>
</dbReference>
<dbReference type="FunFam" id="2.30.110.10:FF:000014">
    <property type="entry name" value="Pyridoxine/pyridoxamine 5'-phosphate oxidase"/>
    <property type="match status" value="1"/>
</dbReference>
<dbReference type="HAMAP" id="MF_01629">
    <property type="entry name" value="PdxH"/>
    <property type="match status" value="1"/>
</dbReference>
<dbReference type="GO" id="GO:0008615">
    <property type="term" value="P:pyridoxine biosynthetic process"/>
    <property type="evidence" value="ECO:0007669"/>
    <property type="project" value="UniProtKB-UniRule"/>
</dbReference>
<keyword evidence="5 6" id="KW-0664">Pyridoxine biosynthesis</keyword>
<dbReference type="InterPro" id="IPR012349">
    <property type="entry name" value="Split_barrel_FMN-bd"/>
</dbReference>
<comment type="caution">
    <text evidence="11">The sequence shown here is derived from an EMBL/GenBank/DDBJ whole genome shotgun (WGS) entry which is preliminary data.</text>
</comment>
<dbReference type="SUPFAM" id="SSF50475">
    <property type="entry name" value="FMN-binding split barrel"/>
    <property type="match status" value="1"/>
</dbReference>
<evidence type="ECO:0000256" key="3">
    <source>
        <dbReference type="ARBA" id="ARBA00022643"/>
    </source>
</evidence>
<dbReference type="AlphaFoldDB" id="A0A158SV36"/>
<dbReference type="UniPathway" id="UPA01068">
    <property type="reaction ID" value="UER00304"/>
</dbReference>
<dbReference type="PROSITE" id="PS01064">
    <property type="entry name" value="PYRIDOX_OXIDASE"/>
    <property type="match status" value="1"/>
</dbReference>
<comment type="catalytic activity">
    <reaction evidence="6">
        <text>pyridoxamine 5'-phosphate + O2 + H2O = pyridoxal 5'-phosphate + H2O2 + NH4(+)</text>
        <dbReference type="Rhea" id="RHEA:15817"/>
        <dbReference type="ChEBI" id="CHEBI:15377"/>
        <dbReference type="ChEBI" id="CHEBI:15379"/>
        <dbReference type="ChEBI" id="CHEBI:16240"/>
        <dbReference type="ChEBI" id="CHEBI:28938"/>
        <dbReference type="ChEBI" id="CHEBI:58451"/>
        <dbReference type="ChEBI" id="CHEBI:597326"/>
        <dbReference type="EC" id="1.4.3.5"/>
    </reaction>
</comment>
<comment type="subunit">
    <text evidence="6">Homodimer.</text>
</comment>
<feature type="binding site" evidence="6 8">
    <location>
        <position position="100"/>
    </location>
    <ligand>
        <name>FMN</name>
        <dbReference type="ChEBI" id="CHEBI:58210"/>
    </ligand>
</feature>
<feature type="binding site" evidence="7">
    <location>
        <begin position="26"/>
        <end position="29"/>
    </location>
    <ligand>
        <name>substrate</name>
    </ligand>
</feature>
<feature type="domain" description="Pyridoxine 5'-phosphate oxidase dimerisation C-terminal" evidence="10">
    <location>
        <begin position="189"/>
        <end position="229"/>
    </location>
</feature>
<evidence type="ECO:0000256" key="4">
    <source>
        <dbReference type="ARBA" id="ARBA00023002"/>
    </source>
</evidence>
<dbReference type="PATRIC" id="fig|727.582.peg.289"/>
<feature type="binding site" evidence="6 8">
    <location>
        <begin position="158"/>
        <end position="159"/>
    </location>
    <ligand>
        <name>FMN</name>
        <dbReference type="ChEBI" id="CHEBI:58210"/>
    </ligand>
</feature>
<gene>
    <name evidence="6 11" type="primary">pdxH</name>
    <name evidence="11" type="ORF">NTHI1209_00332</name>
</gene>
<feature type="binding site" evidence="6 7">
    <location>
        <position position="145"/>
    </location>
    <ligand>
        <name>substrate</name>
    </ligand>
</feature>
<evidence type="ECO:0000256" key="8">
    <source>
        <dbReference type="PIRSR" id="PIRSR000190-2"/>
    </source>
</evidence>
<reference evidence="11 12" key="1">
    <citation type="submission" date="2014-05" db="EMBL/GenBank/DDBJ databases">
        <title>Methylome analysis of the phasevarions of Haemophilus influenzae.</title>
        <authorList>
            <person name="Atack J.M."/>
            <person name="Fox K.L."/>
            <person name="Power P.M."/>
            <person name="Clark T."/>
            <person name="Jurcisek J."/>
            <person name="Korlach J."/>
            <person name="Bakaletz L.O."/>
            <person name="Jennings M.P."/>
        </authorList>
    </citation>
    <scope>NUCLEOTIDE SEQUENCE [LARGE SCALE GENOMIC DNA]</scope>
    <source>
        <strain evidence="11 12">1209</strain>
    </source>
</reference>
<accession>A0A158SV36</accession>
<dbReference type="Proteomes" id="UP000050700">
    <property type="component" value="Unassembled WGS sequence"/>
</dbReference>
<keyword evidence="4 6" id="KW-0560">Oxidoreductase</keyword>
<proteinExistence type="inferred from homology"/>
<dbReference type="InterPro" id="IPR000659">
    <property type="entry name" value="Pyridox_Oxase"/>
</dbReference>